<organism evidence="1">
    <name type="scientific">viral metagenome</name>
    <dbReference type="NCBI Taxonomy" id="1070528"/>
    <lineage>
        <taxon>unclassified sequences</taxon>
        <taxon>metagenomes</taxon>
        <taxon>organismal metagenomes</taxon>
    </lineage>
</organism>
<protein>
    <submittedName>
        <fullName evidence="1">Uncharacterized protein</fullName>
    </submittedName>
</protein>
<reference evidence="1" key="1">
    <citation type="journal article" date="2020" name="Nature">
        <title>Giant virus diversity and host interactions through global metagenomics.</title>
        <authorList>
            <person name="Schulz F."/>
            <person name="Roux S."/>
            <person name="Paez-Espino D."/>
            <person name="Jungbluth S."/>
            <person name="Walsh D.A."/>
            <person name="Denef V.J."/>
            <person name="McMahon K.D."/>
            <person name="Konstantinidis K.T."/>
            <person name="Eloe-Fadrosh E.A."/>
            <person name="Kyrpides N.C."/>
            <person name="Woyke T."/>
        </authorList>
    </citation>
    <scope>NUCLEOTIDE SEQUENCE</scope>
    <source>
        <strain evidence="1">GVMAG-M-3300020182-33</strain>
    </source>
</reference>
<accession>A0A6C0C0I3</accession>
<dbReference type="AlphaFoldDB" id="A0A6C0C0I3"/>
<evidence type="ECO:0000313" key="1">
    <source>
        <dbReference type="EMBL" id="QHS97926.1"/>
    </source>
</evidence>
<sequence>MSRHEQTYTAEAKCLVVQDSYAYGVRSKNAFLLLSVARIMPCAVAAHSAASWFDLAFSALAIA</sequence>
<name>A0A6C0C0I3_9ZZZZ</name>
<dbReference type="EMBL" id="MN739308">
    <property type="protein sequence ID" value="QHS97926.1"/>
    <property type="molecule type" value="Genomic_DNA"/>
</dbReference>
<proteinExistence type="predicted"/>